<dbReference type="Proteomes" id="UP000611796">
    <property type="component" value="Unassembled WGS sequence"/>
</dbReference>
<keyword evidence="3" id="KW-1185">Reference proteome</keyword>
<gene>
    <name evidence="2" type="ORF">H8891_09095</name>
</gene>
<organism evidence="2 3">
    <name type="scientific">Paeniclostridium hominis</name>
    <dbReference type="NCBI Taxonomy" id="2764329"/>
    <lineage>
        <taxon>Bacteria</taxon>
        <taxon>Bacillati</taxon>
        <taxon>Bacillota</taxon>
        <taxon>Clostridia</taxon>
        <taxon>Peptostreptococcales</taxon>
        <taxon>Peptostreptococcaceae</taxon>
        <taxon>Paeniclostridium</taxon>
    </lineage>
</organism>
<accession>A0ABR7K4G7</accession>
<keyword evidence="1" id="KW-0812">Transmembrane</keyword>
<dbReference type="EMBL" id="JACRWD010000002">
    <property type="protein sequence ID" value="MBC6003960.1"/>
    <property type="molecule type" value="Genomic_DNA"/>
</dbReference>
<feature type="transmembrane region" description="Helical" evidence="1">
    <location>
        <begin position="12"/>
        <end position="32"/>
    </location>
</feature>
<reference evidence="2 3" key="1">
    <citation type="submission" date="2020-08" db="EMBL/GenBank/DDBJ databases">
        <authorList>
            <person name="Liu C."/>
            <person name="Sun Q."/>
        </authorList>
    </citation>
    <scope>NUCLEOTIDE SEQUENCE [LARGE SCALE GENOMIC DNA]</scope>
    <source>
        <strain evidence="2 3">NSJ-45</strain>
    </source>
</reference>
<evidence type="ECO:0000256" key="1">
    <source>
        <dbReference type="SAM" id="Phobius"/>
    </source>
</evidence>
<feature type="transmembrane region" description="Helical" evidence="1">
    <location>
        <begin position="38"/>
        <end position="56"/>
    </location>
</feature>
<keyword evidence="1" id="KW-0472">Membrane</keyword>
<comment type="caution">
    <text evidence="2">The sequence shown here is derived from an EMBL/GenBank/DDBJ whole genome shotgun (WGS) entry which is preliminary data.</text>
</comment>
<protein>
    <submittedName>
        <fullName evidence="2">2-oxoglutarate translocator</fullName>
    </submittedName>
</protein>
<sequence length="57" mass="6352">MKVFIGGNNLRNQYRNLLGVLCLATGITVILGLILPNWLWMMLLSIVLIGCGVMLFM</sequence>
<evidence type="ECO:0000313" key="2">
    <source>
        <dbReference type="EMBL" id="MBC6003960.1"/>
    </source>
</evidence>
<evidence type="ECO:0000313" key="3">
    <source>
        <dbReference type="Proteomes" id="UP000611796"/>
    </source>
</evidence>
<name>A0ABR7K4G7_9FIRM</name>
<proteinExistence type="predicted"/>
<keyword evidence="1" id="KW-1133">Transmembrane helix</keyword>